<keyword evidence="1" id="KW-0805">Transcription regulation</keyword>
<accession>A0ABW4L052</accession>
<dbReference type="SMART" id="SM00420">
    <property type="entry name" value="HTH_DEOR"/>
    <property type="match status" value="1"/>
</dbReference>
<dbReference type="InterPro" id="IPR037171">
    <property type="entry name" value="NagB/RpiA_transferase-like"/>
</dbReference>
<dbReference type="InterPro" id="IPR050313">
    <property type="entry name" value="Carb_Metab_HTH_regulators"/>
</dbReference>
<evidence type="ECO:0000256" key="2">
    <source>
        <dbReference type="ARBA" id="ARBA00023163"/>
    </source>
</evidence>
<evidence type="ECO:0000259" key="3">
    <source>
        <dbReference type="PROSITE" id="PS51000"/>
    </source>
</evidence>
<dbReference type="Pfam" id="PF08220">
    <property type="entry name" value="HTH_DeoR"/>
    <property type="match status" value="1"/>
</dbReference>
<protein>
    <submittedName>
        <fullName evidence="4">DeoR/GlpR family DNA-binding transcription regulator</fullName>
    </submittedName>
</protein>
<gene>
    <name evidence="4" type="ORF">ACFSE6_01175</name>
</gene>
<dbReference type="InterPro" id="IPR001034">
    <property type="entry name" value="DeoR_HTH"/>
</dbReference>
<dbReference type="SUPFAM" id="SSF46785">
    <property type="entry name" value="Winged helix' DNA-binding domain"/>
    <property type="match status" value="1"/>
</dbReference>
<dbReference type="PANTHER" id="PTHR30363">
    <property type="entry name" value="HTH-TYPE TRANSCRIPTIONAL REGULATOR SRLR-RELATED"/>
    <property type="match status" value="1"/>
</dbReference>
<evidence type="ECO:0000313" key="4">
    <source>
        <dbReference type="EMBL" id="MFD1716432.1"/>
    </source>
</evidence>
<dbReference type="EMBL" id="JBHUEE010000001">
    <property type="protein sequence ID" value="MFD1716432.1"/>
    <property type="molecule type" value="Genomic_DNA"/>
</dbReference>
<dbReference type="SUPFAM" id="SSF100950">
    <property type="entry name" value="NagB/RpiA/CoA transferase-like"/>
    <property type="match status" value="1"/>
</dbReference>
<dbReference type="Proteomes" id="UP001597277">
    <property type="component" value="Unassembled WGS sequence"/>
</dbReference>
<keyword evidence="4" id="KW-0238">DNA-binding</keyword>
<proteinExistence type="predicted"/>
<evidence type="ECO:0000313" key="5">
    <source>
        <dbReference type="Proteomes" id="UP001597277"/>
    </source>
</evidence>
<dbReference type="GO" id="GO:0003677">
    <property type="term" value="F:DNA binding"/>
    <property type="evidence" value="ECO:0007669"/>
    <property type="project" value="UniProtKB-KW"/>
</dbReference>
<reference evidence="5" key="1">
    <citation type="journal article" date="2019" name="Int. J. Syst. Evol. Microbiol.">
        <title>The Global Catalogue of Microorganisms (GCM) 10K type strain sequencing project: providing services to taxonomists for standard genome sequencing and annotation.</title>
        <authorList>
            <consortium name="The Broad Institute Genomics Platform"/>
            <consortium name="The Broad Institute Genome Sequencing Center for Infectious Disease"/>
            <person name="Wu L."/>
            <person name="Ma J."/>
        </authorList>
    </citation>
    <scope>NUCLEOTIDE SEQUENCE [LARGE SCALE GENOMIC DNA]</scope>
    <source>
        <strain evidence="5">JCM 17130</strain>
    </source>
</reference>
<dbReference type="RefSeq" id="WP_388001874.1">
    <property type="nucleotide sequence ID" value="NZ_JBHUEE010000001.1"/>
</dbReference>
<keyword evidence="5" id="KW-1185">Reference proteome</keyword>
<sequence>MDRRKLALEKVRAREFVPVADLAAELGVSVVTARGDVAHLAEAGLVRRVRGGAIIARAEQSEPPFEDRLGTFAQEKATLGMAAAGMVTPGSAVVLDGGTTCLAVAKAIVARHDLEDLTVYTPSLSTATALVAAAPRVTVVVTGGTLLPQAQTLGGPYSELILDRVIATTAFIGCNGVSDADGISAADPGEAELKRRMLASAKTGVVVTDASKFVQHGTARVCHVDEVGLVLTAGTVDRALIAAVTGAGGTVQEV</sequence>
<dbReference type="Gene3D" id="3.40.50.1360">
    <property type="match status" value="1"/>
</dbReference>
<comment type="caution">
    <text evidence="4">The sequence shown here is derived from an EMBL/GenBank/DDBJ whole genome shotgun (WGS) entry which is preliminary data.</text>
</comment>
<dbReference type="InterPro" id="IPR036390">
    <property type="entry name" value="WH_DNA-bd_sf"/>
</dbReference>
<dbReference type="PANTHER" id="PTHR30363:SF44">
    <property type="entry name" value="AGA OPERON TRANSCRIPTIONAL REPRESSOR-RELATED"/>
    <property type="match status" value="1"/>
</dbReference>
<name>A0ABW4L052_9MICO</name>
<organism evidence="4 5">
    <name type="scientific">Georgenia deserti</name>
    <dbReference type="NCBI Taxonomy" id="2093781"/>
    <lineage>
        <taxon>Bacteria</taxon>
        <taxon>Bacillati</taxon>
        <taxon>Actinomycetota</taxon>
        <taxon>Actinomycetes</taxon>
        <taxon>Micrococcales</taxon>
        <taxon>Bogoriellaceae</taxon>
        <taxon>Georgenia</taxon>
    </lineage>
</organism>
<dbReference type="PROSITE" id="PS51000">
    <property type="entry name" value="HTH_DEOR_2"/>
    <property type="match status" value="1"/>
</dbReference>
<evidence type="ECO:0000256" key="1">
    <source>
        <dbReference type="ARBA" id="ARBA00023015"/>
    </source>
</evidence>
<dbReference type="Pfam" id="PF00455">
    <property type="entry name" value="DeoRC"/>
    <property type="match status" value="1"/>
</dbReference>
<keyword evidence="2" id="KW-0804">Transcription</keyword>
<dbReference type="SMART" id="SM01134">
    <property type="entry name" value="DeoRC"/>
    <property type="match status" value="1"/>
</dbReference>
<feature type="domain" description="HTH deoR-type" evidence="3">
    <location>
        <begin position="1"/>
        <end position="55"/>
    </location>
</feature>
<dbReference type="InterPro" id="IPR014036">
    <property type="entry name" value="DeoR-like_C"/>
</dbReference>